<dbReference type="InterPro" id="IPR001466">
    <property type="entry name" value="Beta-lactam-related"/>
</dbReference>
<evidence type="ECO:0000256" key="1">
    <source>
        <dbReference type="SAM" id="MobiDB-lite"/>
    </source>
</evidence>
<dbReference type="EMBL" id="BMVU01000003">
    <property type="protein sequence ID" value="GGX59210.1"/>
    <property type="molecule type" value="Genomic_DNA"/>
</dbReference>
<dbReference type="InterPro" id="IPR050789">
    <property type="entry name" value="Diverse_Enzym_Activities"/>
</dbReference>
<evidence type="ECO:0000259" key="2">
    <source>
        <dbReference type="Pfam" id="PF00144"/>
    </source>
</evidence>
<feature type="region of interest" description="Disordered" evidence="1">
    <location>
        <begin position="89"/>
        <end position="110"/>
    </location>
</feature>
<organism evidence="3 4">
    <name type="scientific">Streptomyces minutiscleroticus</name>
    <dbReference type="NCBI Taxonomy" id="68238"/>
    <lineage>
        <taxon>Bacteria</taxon>
        <taxon>Bacillati</taxon>
        <taxon>Actinomycetota</taxon>
        <taxon>Actinomycetes</taxon>
        <taxon>Kitasatosporales</taxon>
        <taxon>Streptomycetaceae</taxon>
        <taxon>Streptomyces</taxon>
    </lineage>
</organism>
<protein>
    <recommendedName>
        <fullName evidence="2">Beta-lactamase-related domain-containing protein</fullName>
    </recommendedName>
</protein>
<gene>
    <name evidence="3" type="ORF">GCM10010358_11920</name>
</gene>
<dbReference type="PANTHER" id="PTHR43283">
    <property type="entry name" value="BETA-LACTAMASE-RELATED"/>
    <property type="match status" value="1"/>
</dbReference>
<keyword evidence="4" id="KW-1185">Reference proteome</keyword>
<dbReference type="SUPFAM" id="SSF56601">
    <property type="entry name" value="beta-lactamase/transpeptidase-like"/>
    <property type="match status" value="1"/>
</dbReference>
<dbReference type="PANTHER" id="PTHR43283:SF3">
    <property type="entry name" value="BETA-LACTAMASE FAMILY PROTEIN (AFU_ORTHOLOGUE AFUA_5G07500)"/>
    <property type="match status" value="1"/>
</dbReference>
<reference evidence="3" key="1">
    <citation type="journal article" date="2014" name="Int. J. Syst. Evol. Microbiol.">
        <title>Complete genome sequence of Corynebacterium casei LMG S-19264T (=DSM 44701T), isolated from a smear-ripened cheese.</title>
        <authorList>
            <consortium name="US DOE Joint Genome Institute (JGI-PGF)"/>
            <person name="Walter F."/>
            <person name="Albersmeier A."/>
            <person name="Kalinowski J."/>
            <person name="Ruckert C."/>
        </authorList>
    </citation>
    <scope>NUCLEOTIDE SEQUENCE</scope>
    <source>
        <strain evidence="3">JCM 4790</strain>
    </source>
</reference>
<accession>A0A918NDE1</accession>
<dbReference type="Gene3D" id="3.40.710.10">
    <property type="entry name" value="DD-peptidase/beta-lactamase superfamily"/>
    <property type="match status" value="1"/>
</dbReference>
<reference evidence="3" key="2">
    <citation type="submission" date="2020-09" db="EMBL/GenBank/DDBJ databases">
        <authorList>
            <person name="Sun Q."/>
            <person name="Ohkuma M."/>
        </authorList>
    </citation>
    <scope>NUCLEOTIDE SEQUENCE</scope>
    <source>
        <strain evidence="3">JCM 4790</strain>
    </source>
</reference>
<dbReference type="InterPro" id="IPR012338">
    <property type="entry name" value="Beta-lactam/transpept-like"/>
</dbReference>
<evidence type="ECO:0000313" key="3">
    <source>
        <dbReference type="EMBL" id="GGX59210.1"/>
    </source>
</evidence>
<proteinExistence type="predicted"/>
<sequence length="110" mass="11539">MQRDADALRDAGVSGAAVRLETERGVVTARAGVADTVTHRPVPADGYLPLGGITKTFVATVVLQLVGEGRLSLDRTVEQALPEVVSGAGNDGRAVTVRRRPGRRAREALP</sequence>
<dbReference type="Proteomes" id="UP000619244">
    <property type="component" value="Unassembled WGS sequence"/>
</dbReference>
<name>A0A918NDE1_9ACTN</name>
<feature type="domain" description="Beta-lactamase-related" evidence="2">
    <location>
        <begin position="9"/>
        <end position="98"/>
    </location>
</feature>
<dbReference type="RefSeq" id="WP_308435158.1">
    <property type="nucleotide sequence ID" value="NZ_BMVU01000003.1"/>
</dbReference>
<evidence type="ECO:0000313" key="4">
    <source>
        <dbReference type="Proteomes" id="UP000619244"/>
    </source>
</evidence>
<dbReference type="AlphaFoldDB" id="A0A918NDE1"/>
<comment type="caution">
    <text evidence="3">The sequence shown here is derived from an EMBL/GenBank/DDBJ whole genome shotgun (WGS) entry which is preliminary data.</text>
</comment>
<dbReference type="Pfam" id="PF00144">
    <property type="entry name" value="Beta-lactamase"/>
    <property type="match status" value="1"/>
</dbReference>